<name>A0AA46DEG2_9BURK</name>
<organism evidence="2 3">
    <name type="scientific">Caldimonas thermodepolymerans</name>
    <dbReference type="NCBI Taxonomy" id="215580"/>
    <lineage>
        <taxon>Bacteria</taxon>
        <taxon>Pseudomonadati</taxon>
        <taxon>Pseudomonadota</taxon>
        <taxon>Betaproteobacteria</taxon>
        <taxon>Burkholderiales</taxon>
        <taxon>Sphaerotilaceae</taxon>
        <taxon>Caldimonas</taxon>
    </lineage>
</organism>
<dbReference type="InterPro" id="IPR038695">
    <property type="entry name" value="Saro_0823-like_sf"/>
</dbReference>
<dbReference type="Gene3D" id="2.60.120.1140">
    <property type="entry name" value="Protein of unknown function DUF192"/>
    <property type="match status" value="1"/>
</dbReference>
<reference evidence="2 3" key="1">
    <citation type="submission" date="2019-03" db="EMBL/GenBank/DDBJ databases">
        <title>Genomic Encyclopedia of Type Strains, Phase IV (KMG-IV): sequencing the most valuable type-strain genomes for metagenomic binning, comparative biology and taxonomic classification.</title>
        <authorList>
            <person name="Goeker M."/>
        </authorList>
    </citation>
    <scope>NUCLEOTIDE SEQUENCE [LARGE SCALE GENOMIC DNA]</scope>
    <source>
        <strain evidence="2 3">DSM 15264</strain>
    </source>
</reference>
<dbReference type="EMBL" id="SLXF01000005">
    <property type="protein sequence ID" value="TCP07075.1"/>
    <property type="molecule type" value="Genomic_DNA"/>
</dbReference>
<dbReference type="Proteomes" id="UP000294772">
    <property type="component" value="Unassembled WGS sequence"/>
</dbReference>
<feature type="chain" id="PRO_5041450044" description="DUF192 domain-containing protein" evidence="1">
    <location>
        <begin position="37"/>
        <end position="165"/>
    </location>
</feature>
<evidence type="ECO:0008006" key="4">
    <source>
        <dbReference type="Google" id="ProtNLM"/>
    </source>
</evidence>
<dbReference type="PANTHER" id="PTHR37953:SF1">
    <property type="entry name" value="UPF0127 PROTEIN MJ1496"/>
    <property type="match status" value="1"/>
</dbReference>
<sequence>MTYIKPMTHAYRPFARRTAVAWLAGLVLSLALPAGAQDRAQRLPAVELRAGFHLIRAKVARTPEQRAIGLMHRKELGANDGMLFVFEQPATQCFWMKNTLIPLSIAFLDDQGRVVNIADMQPQSLDSHCSARPVRFALEMNQGWFARRGIEPGFKLDGPPFAPAR</sequence>
<dbReference type="AlphaFoldDB" id="A0AA46DEG2"/>
<keyword evidence="1" id="KW-0732">Signal</keyword>
<dbReference type="Pfam" id="PF02643">
    <property type="entry name" value="DUF192"/>
    <property type="match status" value="1"/>
</dbReference>
<protein>
    <recommendedName>
        <fullName evidence="4">DUF192 domain-containing protein</fullName>
    </recommendedName>
</protein>
<evidence type="ECO:0000313" key="2">
    <source>
        <dbReference type="EMBL" id="TCP07075.1"/>
    </source>
</evidence>
<dbReference type="InterPro" id="IPR003795">
    <property type="entry name" value="DUF192"/>
</dbReference>
<accession>A0AA46DEG2</accession>
<evidence type="ECO:0000313" key="3">
    <source>
        <dbReference type="Proteomes" id="UP000294772"/>
    </source>
</evidence>
<comment type="caution">
    <text evidence="2">The sequence shown here is derived from an EMBL/GenBank/DDBJ whole genome shotgun (WGS) entry which is preliminary data.</text>
</comment>
<proteinExistence type="predicted"/>
<dbReference type="PANTHER" id="PTHR37953">
    <property type="entry name" value="UPF0127 PROTEIN MJ1496"/>
    <property type="match status" value="1"/>
</dbReference>
<gene>
    <name evidence="2" type="ORF">EV676_10595</name>
</gene>
<evidence type="ECO:0000256" key="1">
    <source>
        <dbReference type="SAM" id="SignalP"/>
    </source>
</evidence>
<feature type="signal peptide" evidence="1">
    <location>
        <begin position="1"/>
        <end position="36"/>
    </location>
</feature>